<dbReference type="AlphaFoldDB" id="A0AAD5USS8"/>
<organism evidence="1 2">
    <name type="scientific">Meripilus lineatus</name>
    <dbReference type="NCBI Taxonomy" id="2056292"/>
    <lineage>
        <taxon>Eukaryota</taxon>
        <taxon>Fungi</taxon>
        <taxon>Dikarya</taxon>
        <taxon>Basidiomycota</taxon>
        <taxon>Agaricomycotina</taxon>
        <taxon>Agaricomycetes</taxon>
        <taxon>Polyporales</taxon>
        <taxon>Meripilaceae</taxon>
        <taxon>Meripilus</taxon>
    </lineage>
</organism>
<protein>
    <submittedName>
        <fullName evidence="1">Uncharacterized protein</fullName>
    </submittedName>
</protein>
<dbReference type="Proteomes" id="UP001212997">
    <property type="component" value="Unassembled WGS sequence"/>
</dbReference>
<dbReference type="EMBL" id="JANAWD010000964">
    <property type="protein sequence ID" value="KAJ3474874.1"/>
    <property type="molecule type" value="Genomic_DNA"/>
</dbReference>
<proteinExistence type="predicted"/>
<reference evidence="1" key="1">
    <citation type="submission" date="2022-07" db="EMBL/GenBank/DDBJ databases">
        <title>Genome Sequence of Physisporinus lineatus.</title>
        <authorList>
            <person name="Buettner E."/>
        </authorList>
    </citation>
    <scope>NUCLEOTIDE SEQUENCE</scope>
    <source>
        <strain evidence="1">VT162</strain>
    </source>
</reference>
<sequence length="71" mass="8088">MRFGNPYCTKVSGLNIVTWDTEIAPTEKEKLGRDGGEEREHENWEIDVRQLRSERSSIDNSPLTTAIEPLA</sequence>
<evidence type="ECO:0000313" key="2">
    <source>
        <dbReference type="Proteomes" id="UP001212997"/>
    </source>
</evidence>
<name>A0AAD5USS8_9APHY</name>
<comment type="caution">
    <text evidence="1">The sequence shown here is derived from an EMBL/GenBank/DDBJ whole genome shotgun (WGS) entry which is preliminary data.</text>
</comment>
<accession>A0AAD5USS8</accession>
<evidence type="ECO:0000313" key="1">
    <source>
        <dbReference type="EMBL" id="KAJ3474874.1"/>
    </source>
</evidence>
<keyword evidence="2" id="KW-1185">Reference proteome</keyword>
<gene>
    <name evidence="1" type="ORF">NLI96_g12206</name>
</gene>